<evidence type="ECO:0000256" key="1">
    <source>
        <dbReference type="SAM" id="MobiDB-lite"/>
    </source>
</evidence>
<gene>
    <name evidence="2" type="ORF">Agub_g8956</name>
</gene>
<sequence>VVVTDIEGYSDLMKQSPELMTRALTLHNALIRKARWSCFGYTVEQEGDSYVLVFYEALDAVCFCLQTQQSLNRQVWPEGLFAQETREQGGGRRRSPGPGLLTALSQLTTNITHSLFSRNSVSGHAGTEDRSLSLGVLPSASRRASHMSADGGRPEPTRSEPARSEPTRSEPIRPDSRASSGCVTHATGREASMGAAAAPQAPAGARVAACFLGSPPSPRVEVAAAARVTTAGEGVCCSTASECAWGLRLGCCRRGACARARQ</sequence>
<evidence type="ECO:0008006" key="4">
    <source>
        <dbReference type="Google" id="ProtNLM"/>
    </source>
</evidence>
<dbReference type="EMBL" id="BMAR01000017">
    <property type="protein sequence ID" value="GFR47269.1"/>
    <property type="molecule type" value="Genomic_DNA"/>
</dbReference>
<name>A0AAD3HMW6_9CHLO</name>
<proteinExistence type="predicted"/>
<feature type="region of interest" description="Disordered" evidence="1">
    <location>
        <begin position="140"/>
        <end position="183"/>
    </location>
</feature>
<accession>A0AAD3HMW6</accession>
<feature type="non-terminal residue" evidence="2">
    <location>
        <position position="262"/>
    </location>
</feature>
<dbReference type="InterPro" id="IPR029787">
    <property type="entry name" value="Nucleotide_cyclase"/>
</dbReference>
<feature type="compositionally biased region" description="Basic and acidic residues" evidence="1">
    <location>
        <begin position="152"/>
        <end position="176"/>
    </location>
</feature>
<dbReference type="PANTHER" id="PTHR43081:SF1">
    <property type="entry name" value="ADENYLATE CYCLASE, TERMINAL-DIFFERENTIATION SPECIFIC"/>
    <property type="match status" value="1"/>
</dbReference>
<dbReference type="PANTHER" id="PTHR43081">
    <property type="entry name" value="ADENYLATE CYCLASE, TERMINAL-DIFFERENTIATION SPECIFIC-RELATED"/>
    <property type="match status" value="1"/>
</dbReference>
<protein>
    <recommendedName>
        <fullName evidence="4">Guanylate cyclase domain-containing protein</fullName>
    </recommendedName>
</protein>
<comment type="caution">
    <text evidence="2">The sequence shown here is derived from an EMBL/GenBank/DDBJ whole genome shotgun (WGS) entry which is preliminary data.</text>
</comment>
<evidence type="ECO:0000313" key="2">
    <source>
        <dbReference type="EMBL" id="GFR47269.1"/>
    </source>
</evidence>
<dbReference type="Gene3D" id="3.30.70.1230">
    <property type="entry name" value="Nucleotide cyclase"/>
    <property type="match status" value="1"/>
</dbReference>
<organism evidence="2 3">
    <name type="scientific">Astrephomene gubernaculifera</name>
    <dbReference type="NCBI Taxonomy" id="47775"/>
    <lineage>
        <taxon>Eukaryota</taxon>
        <taxon>Viridiplantae</taxon>
        <taxon>Chlorophyta</taxon>
        <taxon>core chlorophytes</taxon>
        <taxon>Chlorophyceae</taxon>
        <taxon>CS clade</taxon>
        <taxon>Chlamydomonadales</taxon>
        <taxon>Astrephomenaceae</taxon>
        <taxon>Astrephomene</taxon>
    </lineage>
</organism>
<dbReference type="AlphaFoldDB" id="A0AAD3HMW6"/>
<evidence type="ECO:0000313" key="3">
    <source>
        <dbReference type="Proteomes" id="UP001054857"/>
    </source>
</evidence>
<reference evidence="2 3" key="1">
    <citation type="journal article" date="2021" name="Sci. Rep.">
        <title>Genome sequencing of the multicellular alga Astrephomene provides insights into convergent evolution of germ-soma differentiation.</title>
        <authorList>
            <person name="Yamashita S."/>
            <person name="Yamamoto K."/>
            <person name="Matsuzaki R."/>
            <person name="Suzuki S."/>
            <person name="Yamaguchi H."/>
            <person name="Hirooka S."/>
            <person name="Minakuchi Y."/>
            <person name="Miyagishima S."/>
            <person name="Kawachi M."/>
            <person name="Toyoda A."/>
            <person name="Nozaki H."/>
        </authorList>
    </citation>
    <scope>NUCLEOTIDE SEQUENCE [LARGE SCALE GENOMIC DNA]</scope>
    <source>
        <strain evidence="2 3">NIES-4017</strain>
    </source>
</reference>
<dbReference type="Proteomes" id="UP001054857">
    <property type="component" value="Unassembled WGS sequence"/>
</dbReference>
<keyword evidence="3" id="KW-1185">Reference proteome</keyword>
<dbReference type="SUPFAM" id="SSF55073">
    <property type="entry name" value="Nucleotide cyclase"/>
    <property type="match status" value="1"/>
</dbReference>
<dbReference type="InterPro" id="IPR050697">
    <property type="entry name" value="Adenylyl/Guanylyl_Cyclase_3/4"/>
</dbReference>